<name>A0A0F9PDF8_9ZZZZ</name>
<reference evidence="1" key="1">
    <citation type="journal article" date="2015" name="Nature">
        <title>Complex archaea that bridge the gap between prokaryotes and eukaryotes.</title>
        <authorList>
            <person name="Spang A."/>
            <person name="Saw J.H."/>
            <person name="Jorgensen S.L."/>
            <person name="Zaremba-Niedzwiedzka K."/>
            <person name="Martijn J."/>
            <person name="Lind A.E."/>
            <person name="van Eijk R."/>
            <person name="Schleper C."/>
            <person name="Guy L."/>
            <person name="Ettema T.J."/>
        </authorList>
    </citation>
    <scope>NUCLEOTIDE SEQUENCE</scope>
</reference>
<protein>
    <submittedName>
        <fullName evidence="1">Uncharacterized protein</fullName>
    </submittedName>
</protein>
<organism evidence="1">
    <name type="scientific">marine sediment metagenome</name>
    <dbReference type="NCBI Taxonomy" id="412755"/>
    <lineage>
        <taxon>unclassified sequences</taxon>
        <taxon>metagenomes</taxon>
        <taxon>ecological metagenomes</taxon>
    </lineage>
</organism>
<dbReference type="AlphaFoldDB" id="A0A0F9PDF8"/>
<proteinExistence type="predicted"/>
<comment type="caution">
    <text evidence="1">The sequence shown here is derived from an EMBL/GenBank/DDBJ whole genome shotgun (WGS) entry which is preliminary data.</text>
</comment>
<sequence length="93" mass="10729">MTDTPFIAVDWIDTAVLTIEQMTQEQASKETPKQARTLGWLLKEDDTKIVLASTRFEDEQEFYYRDIMIIPSQSVLGMALLSYTQPRNEDLPT</sequence>
<dbReference type="EMBL" id="LAZR01002454">
    <property type="protein sequence ID" value="KKN29825.1"/>
    <property type="molecule type" value="Genomic_DNA"/>
</dbReference>
<accession>A0A0F9PDF8</accession>
<evidence type="ECO:0000313" key="1">
    <source>
        <dbReference type="EMBL" id="KKN29825.1"/>
    </source>
</evidence>
<gene>
    <name evidence="1" type="ORF">LCGC14_0839930</name>
</gene>